<protein>
    <submittedName>
        <fullName evidence="3">JMJD8 protein</fullName>
    </submittedName>
</protein>
<dbReference type="OrthoDB" id="441423at2759"/>
<dbReference type="Proteomes" id="UP000601435">
    <property type="component" value="Unassembled WGS sequence"/>
</dbReference>
<gene>
    <name evidence="3" type="primary">JMJD8</name>
    <name evidence="3" type="ORF">SNEC2469_LOCUS33910</name>
</gene>
<sequence>MAMAAPSGQGRWMQSAVGFGGYPEFQNRRLQYDKEESEQSKSRTEWTLEQSRQKLQQDLARLRLFHEVMLQLHRGDFKPLPGSASGKMTSASTASGGRVEVPRVELPELQARRLKAGGWQGMTQPLVFDRPPDLRPCYTTRDALLSEARATAGFPTATVLSDPLAAQFGPSMLGDDRPFQEASGKGNCFTQLTAGSLSPGTVPWDCWQSIPEWMRCSMVVVSTGPGGNGVAFHKHGTAWLALQEGRKRWWLYPPSGPPTTEAYEALALCPAAELSKVLQRLPPEQRPLEILQHAGECVFVPALWWHATYDEVPTLGIGSQFSMAEVDILKCQQQYPQSAFALYHAACEIHKTEEKKAMELFEAAIEREPLNFYFATNQVLFYLNMVFHPRLTISIIKRLLGRIKQLDRRRQMIVQRFFIPTVCNFVEWHVPHDRLLKYSVEATGFALESLVSLLQPLLPGGEDFRLGNGLPWNLVHLLEYPSKCFHCGVVGFGKPGEAGSVRAHRFFCLRCTAARSAACCRQCGKVDIKGQLGRPDSAFAQSWYCSSCWMSCKKGSDFAPAKTGHLLYGQEQKLLAEVWDIAD</sequence>
<comment type="caution">
    <text evidence="3">The sequence shown here is derived from an EMBL/GenBank/DDBJ whole genome shotgun (WGS) entry which is preliminary data.</text>
</comment>
<feature type="compositionally biased region" description="Polar residues" evidence="1">
    <location>
        <begin position="86"/>
        <end position="95"/>
    </location>
</feature>
<evidence type="ECO:0000259" key="2">
    <source>
        <dbReference type="PROSITE" id="PS51184"/>
    </source>
</evidence>
<dbReference type="SUPFAM" id="SSF51197">
    <property type="entry name" value="Clavaminate synthase-like"/>
    <property type="match status" value="1"/>
</dbReference>
<dbReference type="Gene3D" id="2.60.120.650">
    <property type="entry name" value="Cupin"/>
    <property type="match status" value="1"/>
</dbReference>
<dbReference type="PANTHER" id="PTHR12480:SF35">
    <property type="entry name" value="TRANSCRIPTION FACTOR JUMONJI, JMJC DOMAIN-CONTAINING PROTEIN"/>
    <property type="match status" value="1"/>
</dbReference>
<dbReference type="AlphaFoldDB" id="A0A813C8R1"/>
<accession>A0A813C8R1</accession>
<dbReference type="EMBL" id="CAJNJA010091475">
    <property type="protein sequence ID" value="CAE7940496.1"/>
    <property type="molecule type" value="Genomic_DNA"/>
</dbReference>
<feature type="domain" description="JmjC" evidence="2">
    <location>
        <begin position="199"/>
        <end position="346"/>
    </location>
</feature>
<organism evidence="3 4">
    <name type="scientific">Symbiodinium necroappetens</name>
    <dbReference type="NCBI Taxonomy" id="1628268"/>
    <lineage>
        <taxon>Eukaryota</taxon>
        <taxon>Sar</taxon>
        <taxon>Alveolata</taxon>
        <taxon>Dinophyceae</taxon>
        <taxon>Suessiales</taxon>
        <taxon>Symbiodiniaceae</taxon>
        <taxon>Symbiodinium</taxon>
    </lineage>
</organism>
<evidence type="ECO:0000313" key="4">
    <source>
        <dbReference type="Proteomes" id="UP000601435"/>
    </source>
</evidence>
<dbReference type="InterPro" id="IPR050910">
    <property type="entry name" value="JMJD6_ArgDemeth/LysHydrox"/>
</dbReference>
<evidence type="ECO:0000256" key="1">
    <source>
        <dbReference type="SAM" id="MobiDB-lite"/>
    </source>
</evidence>
<dbReference type="PANTHER" id="PTHR12480">
    <property type="entry name" value="ARGININE DEMETHYLASE AND LYSYL-HYDROXYLASE JMJD"/>
    <property type="match status" value="1"/>
</dbReference>
<keyword evidence="4" id="KW-1185">Reference proteome</keyword>
<evidence type="ECO:0000313" key="3">
    <source>
        <dbReference type="EMBL" id="CAE7940496.1"/>
    </source>
</evidence>
<reference evidence="3" key="1">
    <citation type="submission" date="2021-02" db="EMBL/GenBank/DDBJ databases">
        <authorList>
            <person name="Dougan E. K."/>
            <person name="Rhodes N."/>
            <person name="Thang M."/>
            <person name="Chan C."/>
        </authorList>
    </citation>
    <scope>NUCLEOTIDE SEQUENCE</scope>
</reference>
<name>A0A813C8R1_9DINO</name>
<dbReference type="PROSITE" id="PS51184">
    <property type="entry name" value="JMJC"/>
    <property type="match status" value="1"/>
</dbReference>
<dbReference type="GO" id="GO:0005737">
    <property type="term" value="C:cytoplasm"/>
    <property type="evidence" value="ECO:0007669"/>
    <property type="project" value="TreeGrafter"/>
</dbReference>
<feature type="region of interest" description="Disordered" evidence="1">
    <location>
        <begin position="80"/>
        <end position="100"/>
    </location>
</feature>
<proteinExistence type="predicted"/>
<dbReference type="InterPro" id="IPR003347">
    <property type="entry name" value="JmjC_dom"/>
</dbReference>